<dbReference type="EMBL" id="BAAANF010000008">
    <property type="protein sequence ID" value="GAA1679715.1"/>
    <property type="molecule type" value="Genomic_DNA"/>
</dbReference>
<dbReference type="Proteomes" id="UP001500280">
    <property type="component" value="Unassembled WGS sequence"/>
</dbReference>
<name>A0ABN2H029_9ACTN</name>
<accession>A0ABN2H029</accession>
<gene>
    <name evidence="1" type="ORF">GCM10009745_24540</name>
</gene>
<sequence>MNEVSPSSTPSPMTFVREAVDDIGAYLAMWRVRDAAQDKSAARAAAGMALERIDAATGHLAAQRRVLAAEVDRFDATRG</sequence>
<organism evidence="1 2">
    <name type="scientific">Kribbella yunnanensis</name>
    <dbReference type="NCBI Taxonomy" id="190194"/>
    <lineage>
        <taxon>Bacteria</taxon>
        <taxon>Bacillati</taxon>
        <taxon>Actinomycetota</taxon>
        <taxon>Actinomycetes</taxon>
        <taxon>Propionibacteriales</taxon>
        <taxon>Kribbellaceae</taxon>
        <taxon>Kribbella</taxon>
    </lineage>
</organism>
<comment type="caution">
    <text evidence="1">The sequence shown here is derived from an EMBL/GenBank/DDBJ whole genome shotgun (WGS) entry which is preliminary data.</text>
</comment>
<evidence type="ECO:0000313" key="2">
    <source>
        <dbReference type="Proteomes" id="UP001500280"/>
    </source>
</evidence>
<dbReference type="RefSeq" id="WP_344149629.1">
    <property type="nucleotide sequence ID" value="NZ_BAAANF010000008.1"/>
</dbReference>
<protein>
    <submittedName>
        <fullName evidence="1">Uncharacterized protein</fullName>
    </submittedName>
</protein>
<proteinExistence type="predicted"/>
<keyword evidence="2" id="KW-1185">Reference proteome</keyword>
<evidence type="ECO:0000313" key="1">
    <source>
        <dbReference type="EMBL" id="GAA1679715.1"/>
    </source>
</evidence>
<reference evidence="1 2" key="1">
    <citation type="journal article" date="2019" name="Int. J. Syst. Evol. Microbiol.">
        <title>The Global Catalogue of Microorganisms (GCM) 10K type strain sequencing project: providing services to taxonomists for standard genome sequencing and annotation.</title>
        <authorList>
            <consortium name="The Broad Institute Genomics Platform"/>
            <consortium name="The Broad Institute Genome Sequencing Center for Infectious Disease"/>
            <person name="Wu L."/>
            <person name="Ma J."/>
        </authorList>
    </citation>
    <scope>NUCLEOTIDE SEQUENCE [LARGE SCALE GENOMIC DNA]</scope>
    <source>
        <strain evidence="1 2">JCM 14307</strain>
    </source>
</reference>